<dbReference type="GO" id="GO:0080120">
    <property type="term" value="P:CAAX-box protein maturation"/>
    <property type="evidence" value="ECO:0007669"/>
    <property type="project" value="UniProtKB-ARBA"/>
</dbReference>
<organism evidence="4">
    <name type="scientific">uncultured Blastococcus sp</name>
    <dbReference type="NCBI Taxonomy" id="217144"/>
    <lineage>
        <taxon>Bacteria</taxon>
        <taxon>Bacillati</taxon>
        <taxon>Actinomycetota</taxon>
        <taxon>Actinomycetes</taxon>
        <taxon>Geodermatophilales</taxon>
        <taxon>Geodermatophilaceae</taxon>
        <taxon>Blastococcus</taxon>
        <taxon>environmental samples</taxon>
    </lineage>
</organism>
<feature type="transmembrane region" description="Helical" evidence="2">
    <location>
        <begin position="366"/>
        <end position="386"/>
    </location>
</feature>
<feature type="transmembrane region" description="Helical" evidence="2">
    <location>
        <begin position="336"/>
        <end position="354"/>
    </location>
</feature>
<feature type="domain" description="CAAX prenyl protease 2/Lysostaphin resistance protein A-like" evidence="3">
    <location>
        <begin position="250"/>
        <end position="345"/>
    </location>
</feature>
<dbReference type="AlphaFoldDB" id="A0A6J4HVR9"/>
<feature type="region of interest" description="Disordered" evidence="1">
    <location>
        <begin position="78"/>
        <end position="106"/>
    </location>
</feature>
<dbReference type="InterPro" id="IPR003675">
    <property type="entry name" value="Rce1/LyrA-like_dom"/>
</dbReference>
<feature type="transmembrane region" description="Helical" evidence="2">
    <location>
        <begin position="211"/>
        <end position="236"/>
    </location>
</feature>
<evidence type="ECO:0000259" key="3">
    <source>
        <dbReference type="Pfam" id="PF02517"/>
    </source>
</evidence>
<evidence type="ECO:0000256" key="2">
    <source>
        <dbReference type="SAM" id="Phobius"/>
    </source>
</evidence>
<feature type="transmembrane region" description="Helical" evidence="2">
    <location>
        <begin position="286"/>
        <end position="306"/>
    </location>
</feature>
<feature type="transmembrane region" description="Helical" evidence="2">
    <location>
        <begin position="168"/>
        <end position="190"/>
    </location>
</feature>
<reference evidence="4" key="1">
    <citation type="submission" date="2020-02" db="EMBL/GenBank/DDBJ databases">
        <authorList>
            <person name="Meier V. D."/>
        </authorList>
    </citation>
    <scope>NUCLEOTIDE SEQUENCE</scope>
    <source>
        <strain evidence="4">AVDCRST_MAG57</strain>
    </source>
</reference>
<name>A0A6J4HVR9_9ACTN</name>
<dbReference type="GO" id="GO:0004175">
    <property type="term" value="F:endopeptidase activity"/>
    <property type="evidence" value="ECO:0007669"/>
    <property type="project" value="UniProtKB-ARBA"/>
</dbReference>
<proteinExistence type="predicted"/>
<keyword evidence="2" id="KW-0812">Transmembrane</keyword>
<sequence length="415" mass="43579">MTGPGAGWQSGPAGDGEVYSGPPPTRRPEPGQWAPAPWPMAYAPPQYAPPQYAPPQYAPPQYAPPQYAPAQYGPPFPGAPYPGPPFGRPPAPGFPPGGWGPPPGTPPHDVPRSFLLSMRSRDWRWWRPLLGLLLITVVWFVGAAVVMGVALVTAIAPDLELLDLVDPAVLLVTNLVLIVAVPAVWLAWAAAHGMRIGWSSSVLGRLRWRLLLPYTLLALATLGVGIGLSVLLGFAVGDEEVTGPVASFGWLLVVVLLTTPLQSAAEEYVFRGYLSQTIAGWIRRPQAGAVVAGVLSALLFAAAHGAQDPVTFLDRFAFGLAASALVWLTGGLEAAIVLHAVNNVLVFVLAGGLGDGVATEQLPAGTGLLFLAMSLAANGAYVGLVARSRSRLRVETSTEAARLQPFAPPLLTPAR</sequence>
<evidence type="ECO:0000313" key="4">
    <source>
        <dbReference type="EMBL" id="CAA9234181.1"/>
    </source>
</evidence>
<gene>
    <name evidence="4" type="ORF">AVDCRST_MAG57-1181</name>
</gene>
<accession>A0A6J4HVR9</accession>
<protein>
    <submittedName>
        <fullName evidence="4">Abortive infection protein</fullName>
    </submittedName>
</protein>
<feature type="region of interest" description="Disordered" evidence="1">
    <location>
        <begin position="1"/>
        <end position="37"/>
    </location>
</feature>
<feature type="transmembrane region" description="Helical" evidence="2">
    <location>
        <begin position="129"/>
        <end position="156"/>
    </location>
</feature>
<keyword evidence="2" id="KW-0472">Membrane</keyword>
<feature type="transmembrane region" description="Helical" evidence="2">
    <location>
        <begin position="248"/>
        <end position="265"/>
    </location>
</feature>
<keyword evidence="2" id="KW-1133">Transmembrane helix</keyword>
<dbReference type="Pfam" id="PF02517">
    <property type="entry name" value="Rce1-like"/>
    <property type="match status" value="1"/>
</dbReference>
<evidence type="ECO:0000256" key="1">
    <source>
        <dbReference type="SAM" id="MobiDB-lite"/>
    </source>
</evidence>
<dbReference type="EMBL" id="CADCTI010000106">
    <property type="protein sequence ID" value="CAA9234181.1"/>
    <property type="molecule type" value="Genomic_DNA"/>
</dbReference>
<feature type="transmembrane region" description="Helical" evidence="2">
    <location>
        <begin position="312"/>
        <end position="329"/>
    </location>
</feature>